<keyword evidence="3" id="KW-0808">Transferase</keyword>
<dbReference type="Pfam" id="PF00069">
    <property type="entry name" value="Pkinase"/>
    <property type="match status" value="1"/>
</dbReference>
<feature type="region of interest" description="Disordered" evidence="1">
    <location>
        <begin position="358"/>
        <end position="435"/>
    </location>
</feature>
<dbReference type="EMBL" id="FN649752">
    <property type="protein sequence ID" value="CBJ31765.1"/>
    <property type="molecule type" value="Genomic_DNA"/>
</dbReference>
<keyword evidence="3" id="KW-0418">Kinase</keyword>
<feature type="compositionally biased region" description="Gly residues" evidence="1">
    <location>
        <begin position="411"/>
        <end position="426"/>
    </location>
</feature>
<dbReference type="InterPro" id="IPR001245">
    <property type="entry name" value="Ser-Thr/Tyr_kinase_cat_dom"/>
</dbReference>
<dbReference type="EMBL" id="FN648465">
    <property type="protein sequence ID" value="CBJ31765.1"/>
    <property type="molecule type" value="Genomic_DNA"/>
</dbReference>
<accession>D7FUV9</accession>
<dbReference type="PANTHER" id="PTHR44329:SF140">
    <property type="entry name" value="INACTIVE PROTEIN TYROSINE KINASE PTKL"/>
    <property type="match status" value="1"/>
</dbReference>
<keyword evidence="4" id="KW-1185">Reference proteome</keyword>
<feature type="compositionally biased region" description="Gly residues" evidence="1">
    <location>
        <begin position="383"/>
        <end position="401"/>
    </location>
</feature>
<dbReference type="InterPro" id="IPR000719">
    <property type="entry name" value="Prot_kinase_dom"/>
</dbReference>
<dbReference type="SUPFAM" id="SSF56112">
    <property type="entry name" value="Protein kinase-like (PK-like)"/>
    <property type="match status" value="1"/>
</dbReference>
<dbReference type="GO" id="GO:0004674">
    <property type="term" value="F:protein serine/threonine kinase activity"/>
    <property type="evidence" value="ECO:0007669"/>
    <property type="project" value="TreeGrafter"/>
</dbReference>
<dbReference type="eggNOG" id="KOG0192">
    <property type="taxonomic scope" value="Eukaryota"/>
</dbReference>
<dbReference type="GO" id="GO:0005524">
    <property type="term" value="F:ATP binding"/>
    <property type="evidence" value="ECO:0007669"/>
    <property type="project" value="InterPro"/>
</dbReference>
<dbReference type="SMART" id="SM00220">
    <property type="entry name" value="S_TKc"/>
    <property type="match status" value="1"/>
</dbReference>
<name>D7FUV9_ECTSI</name>
<reference evidence="3 4" key="1">
    <citation type="journal article" date="2010" name="Nature">
        <title>The Ectocarpus genome and the independent evolution of multicellularity in brown algae.</title>
        <authorList>
            <person name="Cock J.M."/>
            <person name="Sterck L."/>
            <person name="Rouze P."/>
            <person name="Scornet D."/>
            <person name="Allen A.E."/>
            <person name="Amoutzias G."/>
            <person name="Anthouard V."/>
            <person name="Artiguenave F."/>
            <person name="Aury J.M."/>
            <person name="Badger J.H."/>
            <person name="Beszteri B."/>
            <person name="Billiau K."/>
            <person name="Bonnet E."/>
            <person name="Bothwell J.H."/>
            <person name="Bowler C."/>
            <person name="Boyen C."/>
            <person name="Brownlee C."/>
            <person name="Carrano C.J."/>
            <person name="Charrier B."/>
            <person name="Cho G.Y."/>
            <person name="Coelho S.M."/>
            <person name="Collen J."/>
            <person name="Corre E."/>
            <person name="Da Silva C."/>
            <person name="Delage L."/>
            <person name="Delaroque N."/>
            <person name="Dittami S.M."/>
            <person name="Doulbeau S."/>
            <person name="Elias M."/>
            <person name="Farnham G."/>
            <person name="Gachon C.M."/>
            <person name="Gschloessl B."/>
            <person name="Heesch S."/>
            <person name="Jabbari K."/>
            <person name="Jubin C."/>
            <person name="Kawai H."/>
            <person name="Kimura K."/>
            <person name="Kloareg B."/>
            <person name="Kupper F.C."/>
            <person name="Lang D."/>
            <person name="Le Bail A."/>
            <person name="Leblanc C."/>
            <person name="Lerouge P."/>
            <person name="Lohr M."/>
            <person name="Lopez P.J."/>
            <person name="Martens C."/>
            <person name="Maumus F."/>
            <person name="Michel G."/>
            <person name="Miranda-Saavedra D."/>
            <person name="Morales J."/>
            <person name="Moreau H."/>
            <person name="Motomura T."/>
            <person name="Nagasato C."/>
            <person name="Napoli C.A."/>
            <person name="Nelson D.R."/>
            <person name="Nyvall-Collen P."/>
            <person name="Peters A.F."/>
            <person name="Pommier C."/>
            <person name="Potin P."/>
            <person name="Poulain J."/>
            <person name="Quesneville H."/>
            <person name="Read B."/>
            <person name="Rensing S.A."/>
            <person name="Ritter A."/>
            <person name="Rousvoal S."/>
            <person name="Samanta M."/>
            <person name="Samson G."/>
            <person name="Schroeder D.C."/>
            <person name="Segurens B."/>
            <person name="Strittmatter M."/>
            <person name="Tonon T."/>
            <person name="Tregear J.W."/>
            <person name="Valentin K."/>
            <person name="von Dassow P."/>
            <person name="Yamagishi T."/>
            <person name="Van de Peer Y."/>
            <person name="Wincker P."/>
        </authorList>
    </citation>
    <scope>NUCLEOTIDE SEQUENCE [LARGE SCALE GENOMIC DNA]</scope>
    <source>
        <strain evidence="4">Ec32 / CCAP1310/4</strain>
    </source>
</reference>
<dbReference type="PROSITE" id="PS50011">
    <property type="entry name" value="PROTEIN_KINASE_DOM"/>
    <property type="match status" value="1"/>
</dbReference>
<sequence length="435" mass="47638">MGCCASLLRCCVRAETENPLLDGRYLGGVGDGPQQVDLNLDFEELRDVQYLTNGGMCSIYTAEWRGRRVVVKMPRDDCAQPEVARKDLETEIDILQRLQHPNIVEMLGAGFVNPLDVGPDGGGGERGEFRDLDQESKRFVLLEYLVGGTLTESMLTRNPPADGMMSSVVRRWQQNWQFPTKKAIDSALQLASALSYLHGRAIEGSFVVHRDLKPENIAFSGEGRLKLFDFGLAKIVRRRGGRLSQRYEMTGETGSTRYMCPEVAMQLPYNEKADVYSFGLILWEMLSLRRPFEGLNRKEFVQSVIKGGRRPPLQQEWSAALRELMRRCWDEDMDTRPEFEEVEDALLQITHREATWGGMLSGATPSTAAPSSSSSASAANGINNGGSGNGGGAGSLNGRTGGPKARREGGEGLIVGVGSSNGGGGDILPETRTLV</sequence>
<dbReference type="InterPro" id="IPR011009">
    <property type="entry name" value="Kinase-like_dom_sf"/>
</dbReference>
<feature type="compositionally biased region" description="Low complexity" evidence="1">
    <location>
        <begin position="361"/>
        <end position="382"/>
    </location>
</feature>
<protein>
    <submittedName>
        <fullName evidence="3">Serine/threonine-protein kinase CTR1</fullName>
    </submittedName>
</protein>
<organism evidence="3 4">
    <name type="scientific">Ectocarpus siliculosus</name>
    <name type="common">Brown alga</name>
    <name type="synonym">Conferva siliculosa</name>
    <dbReference type="NCBI Taxonomy" id="2880"/>
    <lineage>
        <taxon>Eukaryota</taxon>
        <taxon>Sar</taxon>
        <taxon>Stramenopiles</taxon>
        <taxon>Ochrophyta</taxon>
        <taxon>PX clade</taxon>
        <taxon>Phaeophyceae</taxon>
        <taxon>Ectocarpales</taxon>
        <taxon>Ectocarpaceae</taxon>
        <taxon>Ectocarpus</taxon>
    </lineage>
</organism>
<dbReference type="InParanoid" id="D7FUV9"/>
<feature type="domain" description="Protein kinase" evidence="2">
    <location>
        <begin position="45"/>
        <end position="347"/>
    </location>
</feature>
<dbReference type="OMA" id="CWSGDIH"/>
<gene>
    <name evidence="3" type="ORF">Esi_0280_0012</name>
</gene>
<dbReference type="PANTHER" id="PTHR44329">
    <property type="entry name" value="SERINE/THREONINE-PROTEIN KINASE TNNI3K-RELATED"/>
    <property type="match status" value="1"/>
</dbReference>
<dbReference type="PRINTS" id="PR00109">
    <property type="entry name" value="TYRKINASE"/>
</dbReference>
<evidence type="ECO:0000313" key="4">
    <source>
        <dbReference type="Proteomes" id="UP000002630"/>
    </source>
</evidence>
<evidence type="ECO:0000256" key="1">
    <source>
        <dbReference type="SAM" id="MobiDB-lite"/>
    </source>
</evidence>
<dbReference type="Gene3D" id="1.10.510.10">
    <property type="entry name" value="Transferase(Phosphotransferase) domain 1"/>
    <property type="match status" value="1"/>
</dbReference>
<dbReference type="Proteomes" id="UP000002630">
    <property type="component" value="Linkage Group LG27"/>
</dbReference>
<dbReference type="AlphaFoldDB" id="D7FUV9"/>
<dbReference type="STRING" id="2880.D7FUV9"/>
<evidence type="ECO:0000313" key="3">
    <source>
        <dbReference type="EMBL" id="CBJ31765.1"/>
    </source>
</evidence>
<proteinExistence type="predicted"/>
<evidence type="ECO:0000259" key="2">
    <source>
        <dbReference type="PROSITE" id="PS50011"/>
    </source>
</evidence>
<dbReference type="InterPro" id="IPR051681">
    <property type="entry name" value="Ser/Thr_Kinases-Pseudokinases"/>
</dbReference>
<dbReference type="OrthoDB" id="192267at2759"/>
<dbReference type="Gene3D" id="3.30.200.20">
    <property type="entry name" value="Phosphorylase Kinase, domain 1"/>
    <property type="match status" value="1"/>
</dbReference>